<accession>A0A5B9M9K0</accession>
<keyword evidence="3" id="KW-1185">Reference proteome</keyword>
<dbReference type="Proteomes" id="UP000321353">
    <property type="component" value="Chromosome"/>
</dbReference>
<dbReference type="AlphaFoldDB" id="A0A5B9M9K0"/>
<sequence>MIAGSNVVYRKPKSSSAPGPRAKQISPSIRGDSHLYVVEKCWSVNVVHADCTVTLVARKGKQDQVPADDPNLRQATWLERLLYRRRFPNLEIESAG</sequence>
<gene>
    <name evidence="2" type="ORF">Mal15_18120</name>
</gene>
<evidence type="ECO:0000313" key="3">
    <source>
        <dbReference type="Proteomes" id="UP000321353"/>
    </source>
</evidence>
<protein>
    <submittedName>
        <fullName evidence="2">Uncharacterized protein</fullName>
    </submittedName>
</protein>
<dbReference type="EMBL" id="CP036264">
    <property type="protein sequence ID" value="QEF97768.1"/>
    <property type="molecule type" value="Genomic_DNA"/>
</dbReference>
<organism evidence="2 3">
    <name type="scientific">Stieleria maiorica</name>
    <dbReference type="NCBI Taxonomy" id="2795974"/>
    <lineage>
        <taxon>Bacteria</taxon>
        <taxon>Pseudomonadati</taxon>
        <taxon>Planctomycetota</taxon>
        <taxon>Planctomycetia</taxon>
        <taxon>Pirellulales</taxon>
        <taxon>Pirellulaceae</taxon>
        <taxon>Stieleria</taxon>
    </lineage>
</organism>
<evidence type="ECO:0000256" key="1">
    <source>
        <dbReference type="SAM" id="MobiDB-lite"/>
    </source>
</evidence>
<dbReference type="KEGG" id="smam:Mal15_18120"/>
<feature type="region of interest" description="Disordered" evidence="1">
    <location>
        <begin position="1"/>
        <end position="26"/>
    </location>
</feature>
<evidence type="ECO:0000313" key="2">
    <source>
        <dbReference type="EMBL" id="QEF97768.1"/>
    </source>
</evidence>
<reference evidence="2 3" key="1">
    <citation type="submission" date="2019-02" db="EMBL/GenBank/DDBJ databases">
        <title>Planctomycetal bacteria perform biofilm scaping via a novel small molecule.</title>
        <authorList>
            <person name="Jeske O."/>
            <person name="Boedeker C."/>
            <person name="Wiegand S."/>
            <person name="Breitling P."/>
            <person name="Kallscheuer N."/>
            <person name="Jogler M."/>
            <person name="Rohde M."/>
            <person name="Petersen J."/>
            <person name="Medema M.H."/>
            <person name="Surup F."/>
            <person name="Jogler C."/>
        </authorList>
    </citation>
    <scope>NUCLEOTIDE SEQUENCE [LARGE SCALE GENOMIC DNA]</scope>
    <source>
        <strain evidence="2 3">Mal15</strain>
    </source>
</reference>
<proteinExistence type="predicted"/>
<name>A0A5B9M9K0_9BACT</name>